<dbReference type="AlphaFoldDB" id="A0A9Q3KBK5"/>
<dbReference type="EMBL" id="AVOT02098094">
    <property type="protein sequence ID" value="MBW0576310.1"/>
    <property type="molecule type" value="Genomic_DNA"/>
</dbReference>
<evidence type="ECO:0000313" key="2">
    <source>
        <dbReference type="Proteomes" id="UP000765509"/>
    </source>
</evidence>
<gene>
    <name evidence="1" type="ORF">O181_116025</name>
</gene>
<organism evidence="1 2">
    <name type="scientific">Austropuccinia psidii MF-1</name>
    <dbReference type="NCBI Taxonomy" id="1389203"/>
    <lineage>
        <taxon>Eukaryota</taxon>
        <taxon>Fungi</taxon>
        <taxon>Dikarya</taxon>
        <taxon>Basidiomycota</taxon>
        <taxon>Pucciniomycotina</taxon>
        <taxon>Pucciniomycetes</taxon>
        <taxon>Pucciniales</taxon>
        <taxon>Sphaerophragmiaceae</taxon>
        <taxon>Austropuccinia</taxon>
    </lineage>
</organism>
<reference evidence="1" key="1">
    <citation type="submission" date="2021-03" db="EMBL/GenBank/DDBJ databases">
        <title>Draft genome sequence of rust myrtle Austropuccinia psidii MF-1, a brazilian biotype.</title>
        <authorList>
            <person name="Quecine M.C."/>
            <person name="Pachon D.M.R."/>
            <person name="Bonatelli M.L."/>
            <person name="Correr F.H."/>
            <person name="Franceschini L.M."/>
            <person name="Leite T.F."/>
            <person name="Margarido G.R.A."/>
            <person name="Almeida C.A."/>
            <person name="Ferrarezi J.A."/>
            <person name="Labate C.A."/>
        </authorList>
    </citation>
    <scope>NUCLEOTIDE SEQUENCE</scope>
    <source>
        <strain evidence="1">MF-1</strain>
    </source>
</reference>
<proteinExistence type="predicted"/>
<evidence type="ECO:0000313" key="1">
    <source>
        <dbReference type="EMBL" id="MBW0576310.1"/>
    </source>
</evidence>
<dbReference type="Proteomes" id="UP000765509">
    <property type="component" value="Unassembled WGS sequence"/>
</dbReference>
<dbReference type="OrthoDB" id="3929326at2759"/>
<accession>A0A9Q3KBK5</accession>
<keyword evidence="2" id="KW-1185">Reference proteome</keyword>
<comment type="caution">
    <text evidence="1">The sequence shown here is derived from an EMBL/GenBank/DDBJ whole genome shotgun (WGS) entry which is preliminary data.</text>
</comment>
<name>A0A9Q3KBK5_9BASI</name>
<protein>
    <submittedName>
        <fullName evidence="1">Uncharacterized protein</fullName>
    </submittedName>
</protein>
<sequence length="144" mass="16532">MLEKGCTQRLPYENIKNDLVDIHPTARSFKIMLDKERHNANKSMQDSFRYSKEKLEKSHKPPDFIVGDLVLVSTLSFNKIKGPKKLKDSFSGPLIIRELHVPNSVKLKLTGELMKKQSAFPVSLIKSYSSSDKEFFPLRKKPTL</sequence>